<dbReference type="InterPro" id="IPR058032">
    <property type="entry name" value="CDP1-like_a_solenoid_1"/>
</dbReference>
<dbReference type="InterPro" id="IPR044685">
    <property type="entry name" value="CPD1-like"/>
</dbReference>
<feature type="domain" description="Rhamnogalacturonase A/B/Epimerase-like pectate lyase" evidence="1">
    <location>
        <begin position="704"/>
        <end position="865"/>
    </location>
</feature>
<dbReference type="InterPro" id="IPR057137">
    <property type="entry name" value="CDP1-like_a_solenoid_2"/>
</dbReference>
<reference evidence="5" key="1">
    <citation type="submission" date="2021-01" db="EMBL/GenBank/DDBJ databases">
        <authorList>
            <person name="Eckstrom K.M.E."/>
        </authorList>
    </citation>
    <scope>NUCLEOTIDE SEQUENCE</scope>
    <source>
        <strain evidence="5">UVCC 0001</strain>
    </source>
</reference>
<dbReference type="Pfam" id="PF13355">
    <property type="entry name" value="ARC6-like_IMS"/>
    <property type="match status" value="1"/>
</dbReference>
<dbReference type="Gene3D" id="2.160.20.10">
    <property type="entry name" value="Single-stranded right-handed beta-helix, Pectin lyase-like"/>
    <property type="match status" value="1"/>
</dbReference>
<dbReference type="Proteomes" id="UP001255856">
    <property type="component" value="Unassembled WGS sequence"/>
</dbReference>
<feature type="domain" description="Plastid division protein CDP1-like 1st alpha solenoid" evidence="4">
    <location>
        <begin position="61"/>
        <end position="188"/>
    </location>
</feature>
<comment type="caution">
    <text evidence="5">The sequence shown here is derived from an EMBL/GenBank/DDBJ whole genome shotgun (WGS) entry which is preliminary data.</text>
</comment>
<dbReference type="InterPro" id="IPR024535">
    <property type="entry name" value="RHGA/B-epi-like_pectate_lyase"/>
</dbReference>
<dbReference type="EMBL" id="JASFZW010000001">
    <property type="protein sequence ID" value="KAK2080675.1"/>
    <property type="molecule type" value="Genomic_DNA"/>
</dbReference>
<evidence type="ECO:0008006" key="7">
    <source>
        <dbReference type="Google" id="ProtNLM"/>
    </source>
</evidence>
<sequence>MSILEAAKSEPDEPDRHQYFSAPALAARQEILEGAAQLLSDRATEARYRQRVREGSLEETVPGNLVSGALLLLLETGCAEDVARRGRAWLEEGSGRVASKKDIAVAVAKAHCDMAADCLGRSGPVSRAVAELEAAQAILKTWAVSGQFQAEIAGAISSLGPDLALETIERAEEASAEERQTALRLAADAVGSGRVDAVWKTRFLTSLRPAEQLGLHAAVGDAACGSSTDFGALAAAMIGAAVAGGPRPDPAGVARAQRCLAAAEALAEEEARAAPSGAARLTARERRQKLSITAAVSHLLLADPEACKQALGWGTGPGGGPADRQVAAFVRSNSPDPDDPLPGLCALAEHWIDAIAVPLVDAPRGTAPFALEAWFAAPEVQAYFDGPKAARTGTLAETFADPELLAVGANRQMPRLTAAEPRQQGAAAAHEAAAEGSIVSVDNLPELQLDRKSLRWGRVAFVAAVVLGMPAALLWRAGVVSLPFVPGPSQTAQSAPLPSMDQATELVQRWQAVRAAVLGPKHLVSELSSLLNGPLLTRWEDKAKELASSHVAFECVPKAVNVVAVKHGPNGNPTILADVEETLRASNAPDASSAMRLSRFRASLKALGADSTGSRDVSAVLSSATSDGNWDASGIIQVTAGTYRISKSLSISKPVNFASGAKFNIDAGVTVTFNSPVTGPSSSQLFAGAGTVTFGYGVQATVLVEWFGAKGNGATDDTAAINRALASSMGYRNVYFGPNKVYIISGPLTVAPNVVVEASSSSTVRGSSQNVNGFVFTIPTNNNGGYRGRHVLPRLDRLNQAIVFSDAGIVDVYSAAISNVQSAVQLQSTRAKGAGRQVTQVRVEVGSVTNAMNGIVFFDKIGKAVMQGNSVNFGSFVDNSGVSQALVYFKTTGGAEAYWDSNDFTFGTVTPRSSSSSNTFTLIKADTTSLTVYRQNVRMQLPTFHTDGVTSNNFNNFVLKPPSRPAVAAMTARNSRSKFNGNVPLTHTTFGVVIRNAVPSKDPRTGKTPANGPTWPRGEARRFYIYHGLAQNGQMVFATVPTHGTGCLPSGIAITNIFDRSSTTKYEVEIVAVACKTLSMADIRSGKININFNMLIGSVGTA</sequence>
<dbReference type="Pfam" id="PF23468">
    <property type="entry name" value="ARC6"/>
    <property type="match status" value="1"/>
</dbReference>
<dbReference type="PANTHER" id="PTHR33925">
    <property type="entry name" value="PLASTID DIVISION PROTEIN CDP1, CHLOROPLASTIC-RELATED"/>
    <property type="match status" value="1"/>
</dbReference>
<dbReference type="Pfam" id="PF25515">
    <property type="entry name" value="Arm_PDR"/>
    <property type="match status" value="1"/>
</dbReference>
<evidence type="ECO:0000313" key="6">
    <source>
        <dbReference type="Proteomes" id="UP001255856"/>
    </source>
</evidence>
<dbReference type="InterPro" id="IPR025344">
    <property type="entry name" value="CDP1-like_IMS"/>
</dbReference>
<accession>A0AAD9IP48</accession>
<evidence type="ECO:0000313" key="5">
    <source>
        <dbReference type="EMBL" id="KAK2080675.1"/>
    </source>
</evidence>
<gene>
    <name evidence="5" type="ORF">QBZ16_000529</name>
</gene>
<dbReference type="InterPro" id="IPR012334">
    <property type="entry name" value="Pectin_lyas_fold"/>
</dbReference>
<keyword evidence="6" id="KW-1185">Reference proteome</keyword>
<dbReference type="Pfam" id="PF12708">
    <property type="entry name" value="Pect-lyase_RHGA_epim"/>
    <property type="match status" value="1"/>
</dbReference>
<evidence type="ECO:0000259" key="3">
    <source>
        <dbReference type="Pfam" id="PF23468"/>
    </source>
</evidence>
<dbReference type="InterPro" id="IPR011050">
    <property type="entry name" value="Pectin_lyase_fold/virulence"/>
</dbReference>
<dbReference type="AlphaFoldDB" id="A0AAD9IP48"/>
<feature type="domain" description="Plastid division protein CDP1-like IMS" evidence="2">
    <location>
        <begin position="503"/>
        <end position="585"/>
    </location>
</feature>
<name>A0AAD9IP48_PROWI</name>
<organism evidence="5 6">
    <name type="scientific">Prototheca wickerhamii</name>
    <dbReference type="NCBI Taxonomy" id="3111"/>
    <lineage>
        <taxon>Eukaryota</taxon>
        <taxon>Viridiplantae</taxon>
        <taxon>Chlorophyta</taxon>
        <taxon>core chlorophytes</taxon>
        <taxon>Trebouxiophyceae</taxon>
        <taxon>Chlorellales</taxon>
        <taxon>Chlorellaceae</taxon>
        <taxon>Prototheca</taxon>
    </lineage>
</organism>
<protein>
    <recommendedName>
        <fullName evidence="7">Pectate lyase superfamily protein domain-containing protein</fullName>
    </recommendedName>
</protein>
<dbReference type="SUPFAM" id="SSF51126">
    <property type="entry name" value="Pectin lyase-like"/>
    <property type="match status" value="1"/>
</dbReference>
<evidence type="ECO:0000259" key="2">
    <source>
        <dbReference type="Pfam" id="PF13355"/>
    </source>
</evidence>
<evidence type="ECO:0000259" key="4">
    <source>
        <dbReference type="Pfam" id="PF25515"/>
    </source>
</evidence>
<feature type="domain" description="Plastid division protein CDP1-like 2nd alpha solenoid" evidence="3">
    <location>
        <begin position="208"/>
        <end position="388"/>
    </location>
</feature>
<dbReference type="PANTHER" id="PTHR33925:SF1">
    <property type="entry name" value="PROTEIN ACCUMULATION AND REPLICATION OF CHLOROPLASTS 6, CHLOROPLASTIC"/>
    <property type="match status" value="1"/>
</dbReference>
<evidence type="ECO:0000259" key="1">
    <source>
        <dbReference type="Pfam" id="PF12708"/>
    </source>
</evidence>
<proteinExistence type="predicted"/>